<keyword evidence="15 25" id="KW-0464">Manganese</keyword>
<evidence type="ECO:0000256" key="20">
    <source>
        <dbReference type="ARBA" id="ARBA00076288"/>
    </source>
</evidence>
<evidence type="ECO:0000256" key="21">
    <source>
        <dbReference type="ARBA" id="ARBA00077154"/>
    </source>
</evidence>
<dbReference type="Proteomes" id="UP000182836">
    <property type="component" value="Unassembled WGS sequence"/>
</dbReference>
<dbReference type="InterPro" id="IPR000291">
    <property type="entry name" value="D-Ala_lig_Van_CS"/>
</dbReference>
<evidence type="ECO:0000256" key="15">
    <source>
        <dbReference type="ARBA" id="ARBA00023211"/>
    </source>
</evidence>
<dbReference type="EMBL" id="FNED01000006">
    <property type="protein sequence ID" value="SDI69072.1"/>
    <property type="molecule type" value="Genomic_DNA"/>
</dbReference>
<evidence type="ECO:0000256" key="5">
    <source>
        <dbReference type="ARBA" id="ARBA00010871"/>
    </source>
</evidence>
<gene>
    <name evidence="22 28" type="primary">ddl</name>
    <name evidence="28" type="ORF">AF333_07875</name>
    <name evidence="29" type="ORF">SAMN04487909_106183</name>
</gene>
<evidence type="ECO:0000256" key="24">
    <source>
        <dbReference type="PIRSR" id="PIRSR039102-2"/>
    </source>
</evidence>
<evidence type="ECO:0000256" key="9">
    <source>
        <dbReference type="ARBA" id="ARBA00022723"/>
    </source>
</evidence>
<feature type="active site" evidence="23">
    <location>
        <position position="315"/>
    </location>
</feature>
<dbReference type="GeneID" id="42305113"/>
<dbReference type="InterPro" id="IPR016185">
    <property type="entry name" value="PreATP-grasp_dom_sf"/>
</dbReference>
<keyword evidence="13 22" id="KW-0133">Cell shape</keyword>
<dbReference type="STRING" id="47500.AF333_07875"/>
<feature type="active site" evidence="23">
    <location>
        <position position="17"/>
    </location>
</feature>
<dbReference type="InterPro" id="IPR005905">
    <property type="entry name" value="D_ala_D_ala"/>
</dbReference>
<evidence type="ECO:0000313" key="31">
    <source>
        <dbReference type="Proteomes" id="UP000182836"/>
    </source>
</evidence>
<dbReference type="NCBIfam" id="NF002526">
    <property type="entry name" value="PRK01966.1-2"/>
    <property type="match status" value="1"/>
</dbReference>
<evidence type="ECO:0000256" key="1">
    <source>
        <dbReference type="ARBA" id="ARBA00001936"/>
    </source>
</evidence>
<keyword evidence="12 25" id="KW-0460">Magnesium</keyword>
<evidence type="ECO:0000313" key="28">
    <source>
        <dbReference type="EMBL" id="KON95416.1"/>
    </source>
</evidence>
<feature type="domain" description="ATP-grasp" evidence="27">
    <location>
        <begin position="131"/>
        <end position="337"/>
    </location>
</feature>
<dbReference type="Gene3D" id="3.40.50.20">
    <property type="match status" value="1"/>
</dbReference>
<dbReference type="GO" id="GO:0071555">
    <property type="term" value="P:cell wall organization"/>
    <property type="evidence" value="ECO:0007669"/>
    <property type="project" value="UniProtKB-KW"/>
</dbReference>
<protein>
    <recommendedName>
        <fullName evidence="19 22">D-alanine--D-alanine ligase</fullName>
        <ecNumber evidence="6 22">6.3.2.4</ecNumber>
    </recommendedName>
    <alternativeName>
        <fullName evidence="21 22">D-Ala-D-Ala ligase</fullName>
    </alternativeName>
    <alternativeName>
        <fullName evidence="20 22">D-alanylalanine synthetase</fullName>
    </alternativeName>
</protein>
<evidence type="ECO:0000256" key="13">
    <source>
        <dbReference type="ARBA" id="ARBA00022960"/>
    </source>
</evidence>
<dbReference type="InterPro" id="IPR011127">
    <property type="entry name" value="Dala_Dala_lig_N"/>
</dbReference>
<evidence type="ECO:0000256" key="8">
    <source>
        <dbReference type="ARBA" id="ARBA00022598"/>
    </source>
</evidence>
<keyword evidence="8 22" id="KW-0436">Ligase</keyword>
<evidence type="ECO:0000256" key="11">
    <source>
        <dbReference type="ARBA" id="ARBA00022840"/>
    </source>
</evidence>
<dbReference type="Gene3D" id="3.30.1490.20">
    <property type="entry name" value="ATP-grasp fold, A domain"/>
    <property type="match status" value="1"/>
</dbReference>
<dbReference type="GO" id="GO:0046872">
    <property type="term" value="F:metal ion binding"/>
    <property type="evidence" value="ECO:0007669"/>
    <property type="project" value="UniProtKB-KW"/>
</dbReference>
<keyword evidence="30" id="KW-1185">Reference proteome</keyword>
<dbReference type="Proteomes" id="UP000037269">
    <property type="component" value="Unassembled WGS sequence"/>
</dbReference>
<dbReference type="GO" id="GO:0008716">
    <property type="term" value="F:D-alanine-D-alanine ligase activity"/>
    <property type="evidence" value="ECO:0007669"/>
    <property type="project" value="UniProtKB-UniRule"/>
</dbReference>
<feature type="binding site" evidence="25">
    <location>
        <position position="304"/>
    </location>
    <ligand>
        <name>Mg(2+)</name>
        <dbReference type="ChEBI" id="CHEBI:18420"/>
        <label>1</label>
    </ligand>
</feature>
<evidence type="ECO:0000256" key="23">
    <source>
        <dbReference type="PIRSR" id="PIRSR039102-1"/>
    </source>
</evidence>
<dbReference type="AlphaFoldDB" id="A0A0D1VB58"/>
<dbReference type="UniPathway" id="UPA00219"/>
<evidence type="ECO:0000256" key="25">
    <source>
        <dbReference type="PIRSR" id="PIRSR039102-3"/>
    </source>
</evidence>
<dbReference type="GO" id="GO:0005829">
    <property type="term" value="C:cytosol"/>
    <property type="evidence" value="ECO:0007669"/>
    <property type="project" value="TreeGrafter"/>
</dbReference>
<feature type="binding site" evidence="25">
    <location>
        <position position="304"/>
    </location>
    <ligand>
        <name>Mg(2+)</name>
        <dbReference type="ChEBI" id="CHEBI:18420"/>
        <label>2</label>
    </ligand>
</feature>
<dbReference type="Pfam" id="PF07478">
    <property type="entry name" value="Dala_Dala_lig_C"/>
    <property type="match status" value="1"/>
</dbReference>
<evidence type="ECO:0000256" key="16">
    <source>
        <dbReference type="ARBA" id="ARBA00023316"/>
    </source>
</evidence>
<keyword evidence="14 22" id="KW-0573">Peptidoglycan synthesis</keyword>
<keyword evidence="10 24" id="KW-0547">Nucleotide-binding</keyword>
<dbReference type="EMBL" id="LGUG01000004">
    <property type="protein sequence ID" value="KON95416.1"/>
    <property type="molecule type" value="Genomic_DNA"/>
</dbReference>
<feature type="binding site" evidence="24">
    <location>
        <begin position="172"/>
        <end position="174"/>
    </location>
    <ligand>
        <name>ATP</name>
        <dbReference type="ChEBI" id="CHEBI:30616"/>
    </ligand>
</feature>
<keyword evidence="16 22" id="KW-0961">Cell wall biogenesis/degradation</keyword>
<evidence type="ECO:0000256" key="22">
    <source>
        <dbReference type="HAMAP-Rule" id="MF_00047"/>
    </source>
</evidence>
<dbReference type="GO" id="GO:0008360">
    <property type="term" value="P:regulation of cell shape"/>
    <property type="evidence" value="ECO:0007669"/>
    <property type="project" value="UniProtKB-KW"/>
</dbReference>
<dbReference type="NCBIfam" id="NF002378">
    <property type="entry name" value="PRK01372.1"/>
    <property type="match status" value="1"/>
</dbReference>
<reference evidence="29 31" key="2">
    <citation type="submission" date="2016-10" db="EMBL/GenBank/DDBJ databases">
        <authorList>
            <person name="de Groot N.N."/>
        </authorList>
    </citation>
    <scope>NUCLEOTIDE SEQUENCE [LARGE SCALE GENOMIC DNA]</scope>
    <source>
        <strain evidence="29 31">DSM 2895</strain>
    </source>
</reference>
<comment type="function">
    <text evidence="2 22">Cell wall formation.</text>
</comment>
<dbReference type="PROSITE" id="PS00844">
    <property type="entry name" value="DALA_DALA_LIGASE_2"/>
    <property type="match status" value="1"/>
</dbReference>
<evidence type="ECO:0000256" key="7">
    <source>
        <dbReference type="ARBA" id="ARBA00022490"/>
    </source>
</evidence>
<evidence type="ECO:0000256" key="12">
    <source>
        <dbReference type="ARBA" id="ARBA00022842"/>
    </source>
</evidence>
<comment type="pathway">
    <text evidence="18">Glycan biosynthesis.</text>
</comment>
<comment type="catalytic activity">
    <reaction evidence="17 22">
        <text>2 D-alanine + ATP = D-alanyl-D-alanine + ADP + phosphate + H(+)</text>
        <dbReference type="Rhea" id="RHEA:11224"/>
        <dbReference type="ChEBI" id="CHEBI:15378"/>
        <dbReference type="ChEBI" id="CHEBI:30616"/>
        <dbReference type="ChEBI" id="CHEBI:43474"/>
        <dbReference type="ChEBI" id="CHEBI:57416"/>
        <dbReference type="ChEBI" id="CHEBI:57822"/>
        <dbReference type="ChEBI" id="CHEBI:456216"/>
        <dbReference type="EC" id="6.3.2.4"/>
    </reaction>
</comment>
<dbReference type="InterPro" id="IPR013815">
    <property type="entry name" value="ATP_grasp_subdomain_1"/>
</dbReference>
<dbReference type="FunFam" id="3.30.470.20:FF:000008">
    <property type="entry name" value="D-alanine--D-alanine ligase"/>
    <property type="match status" value="1"/>
</dbReference>
<feature type="binding site" evidence="24">
    <location>
        <position position="127"/>
    </location>
    <ligand>
        <name>ATP</name>
        <dbReference type="ChEBI" id="CHEBI:30616"/>
    </ligand>
</feature>
<dbReference type="GO" id="GO:0005524">
    <property type="term" value="F:ATP binding"/>
    <property type="evidence" value="ECO:0007669"/>
    <property type="project" value="UniProtKB-UniRule"/>
</dbReference>
<evidence type="ECO:0000313" key="30">
    <source>
        <dbReference type="Proteomes" id="UP000037269"/>
    </source>
</evidence>
<dbReference type="SUPFAM" id="SSF56059">
    <property type="entry name" value="Glutathione synthetase ATP-binding domain-like"/>
    <property type="match status" value="1"/>
</dbReference>
<accession>A0A0D1VB58</accession>
<reference evidence="28 30" key="1">
    <citation type="submission" date="2015-07" db="EMBL/GenBank/DDBJ databases">
        <title>Fjat-14205 dsm 2895.</title>
        <authorList>
            <person name="Liu B."/>
            <person name="Wang J."/>
            <person name="Zhu Y."/>
            <person name="Liu G."/>
            <person name="Chen Q."/>
            <person name="Chen Z."/>
            <person name="Lan J."/>
            <person name="Che J."/>
            <person name="Ge C."/>
            <person name="Shi H."/>
            <person name="Pan Z."/>
            <person name="Liu X."/>
        </authorList>
    </citation>
    <scope>NUCLEOTIDE SEQUENCE [LARGE SCALE GENOMIC DNA]</scope>
    <source>
        <strain evidence="28 30">DSM 2895</strain>
    </source>
</reference>
<dbReference type="InterPro" id="IPR011761">
    <property type="entry name" value="ATP-grasp"/>
</dbReference>
<dbReference type="GO" id="GO:0009252">
    <property type="term" value="P:peptidoglycan biosynthetic process"/>
    <property type="evidence" value="ECO:0007669"/>
    <property type="project" value="UniProtKB-UniRule"/>
</dbReference>
<comment type="subcellular location">
    <subcellularLocation>
        <location evidence="3 22">Cytoplasm</location>
    </subcellularLocation>
</comment>
<dbReference type="InterPro" id="IPR011095">
    <property type="entry name" value="Dala_Dala_lig_C"/>
</dbReference>
<comment type="cofactor">
    <cofactor evidence="25">
        <name>Mg(2+)</name>
        <dbReference type="ChEBI" id="CHEBI:18420"/>
    </cofactor>
    <cofactor evidence="25">
        <name>Mn(2+)</name>
        <dbReference type="ChEBI" id="CHEBI:29035"/>
    </cofactor>
    <text evidence="25">Binds 2 magnesium or manganese ions per subunit.</text>
</comment>
<dbReference type="OrthoDB" id="9813261at2"/>
<dbReference type="FunFam" id="3.30.1490.20:FF:000007">
    <property type="entry name" value="D-alanine--D-alanine ligase"/>
    <property type="match status" value="1"/>
</dbReference>
<dbReference type="RefSeq" id="WP_043065605.1">
    <property type="nucleotide sequence ID" value="NZ_BJOA01000022.1"/>
</dbReference>
<feature type="active site" evidence="23">
    <location>
        <position position="180"/>
    </location>
</feature>
<keyword evidence="9 25" id="KW-0479">Metal-binding</keyword>
<evidence type="ECO:0000256" key="3">
    <source>
        <dbReference type="ARBA" id="ARBA00004496"/>
    </source>
</evidence>
<evidence type="ECO:0000256" key="14">
    <source>
        <dbReference type="ARBA" id="ARBA00022984"/>
    </source>
</evidence>
<dbReference type="PROSITE" id="PS00843">
    <property type="entry name" value="DALA_DALA_LIGASE_1"/>
    <property type="match status" value="1"/>
</dbReference>
<dbReference type="PANTHER" id="PTHR23132">
    <property type="entry name" value="D-ALANINE--D-ALANINE LIGASE"/>
    <property type="match status" value="1"/>
</dbReference>
<evidence type="ECO:0000256" key="19">
    <source>
        <dbReference type="ARBA" id="ARBA00068427"/>
    </source>
</evidence>
<dbReference type="PATRIC" id="fig|47500.12.peg.5268"/>
<dbReference type="Pfam" id="PF01820">
    <property type="entry name" value="Dala_Dala_lig_N"/>
    <property type="match status" value="1"/>
</dbReference>
<evidence type="ECO:0000256" key="17">
    <source>
        <dbReference type="ARBA" id="ARBA00047614"/>
    </source>
</evidence>
<feature type="binding site" evidence="24">
    <location>
        <begin position="180"/>
        <end position="181"/>
    </location>
    <ligand>
        <name>ATP</name>
        <dbReference type="ChEBI" id="CHEBI:30616"/>
    </ligand>
</feature>
<dbReference type="HAMAP" id="MF_00047">
    <property type="entry name" value="Dala_Dala_lig"/>
    <property type="match status" value="1"/>
</dbReference>
<dbReference type="NCBIfam" id="TIGR01205">
    <property type="entry name" value="D_ala_D_alaTIGR"/>
    <property type="match status" value="1"/>
</dbReference>
<feature type="binding site" evidence="25">
    <location>
        <position position="306"/>
    </location>
    <ligand>
        <name>Mg(2+)</name>
        <dbReference type="ChEBI" id="CHEBI:18420"/>
        <label>2</label>
    </ligand>
</feature>
<evidence type="ECO:0000259" key="27">
    <source>
        <dbReference type="PROSITE" id="PS50975"/>
    </source>
</evidence>
<evidence type="ECO:0000256" key="10">
    <source>
        <dbReference type="ARBA" id="ARBA00022741"/>
    </source>
</evidence>
<feature type="binding site" evidence="25">
    <location>
        <position position="290"/>
    </location>
    <ligand>
        <name>Mg(2+)</name>
        <dbReference type="ChEBI" id="CHEBI:18420"/>
        <label>1</label>
    </ligand>
</feature>
<feature type="binding site" evidence="24">
    <location>
        <begin position="303"/>
        <end position="304"/>
    </location>
    <ligand>
        <name>ATP</name>
        <dbReference type="ChEBI" id="CHEBI:30616"/>
    </ligand>
</feature>
<feature type="binding site" evidence="24">
    <location>
        <begin position="210"/>
        <end position="217"/>
    </location>
    <ligand>
        <name>ATP</name>
        <dbReference type="ChEBI" id="CHEBI:30616"/>
    </ligand>
</feature>
<dbReference type="PIRSF" id="PIRSF039102">
    <property type="entry name" value="Ddl/VanB"/>
    <property type="match status" value="1"/>
</dbReference>
<organism evidence="28 30">
    <name type="scientific">Aneurinibacillus migulanus</name>
    <name type="common">Bacillus migulanus</name>
    <dbReference type="NCBI Taxonomy" id="47500"/>
    <lineage>
        <taxon>Bacteria</taxon>
        <taxon>Bacillati</taxon>
        <taxon>Bacillota</taxon>
        <taxon>Bacilli</taxon>
        <taxon>Bacillales</taxon>
        <taxon>Paenibacillaceae</taxon>
        <taxon>Aneurinibacillus group</taxon>
        <taxon>Aneurinibacillus</taxon>
    </lineage>
</organism>
<dbReference type="EC" id="6.3.2.4" evidence="6 22"/>
<evidence type="ECO:0000256" key="18">
    <source>
        <dbReference type="ARBA" id="ARBA00060592"/>
    </source>
</evidence>
<name>A0A0D1VB58_ANEMI</name>
<evidence type="ECO:0000256" key="26">
    <source>
        <dbReference type="PROSITE-ProRule" id="PRU00409"/>
    </source>
</evidence>
<evidence type="ECO:0000256" key="6">
    <source>
        <dbReference type="ARBA" id="ARBA00012216"/>
    </source>
</evidence>
<evidence type="ECO:0000313" key="29">
    <source>
        <dbReference type="EMBL" id="SDI69072.1"/>
    </source>
</evidence>
<sequence>MSNKRKVGLIYGGKSSEHEVSVHTALSVINAVDKARYEVLPIYIDVNGQWVQGPWIEHEITHVDELRFTLDNYETPNVFALNNTVDVVFPVIHGPNGEDGTLQGFLELIDVPYVGSGVLGSSVGMDKVMMKEVFGNAGLPQGKYKSYLRSELETNIEEICNGIEAEIGLPCFVKPANMGSSVGISKAKDRQGLEEALRFAARFDRKVIVEAFISGRELEIGVLGNEHPDTSVVGEIVSGNEFYDYEAKYKSDNTRLDIPANVPDDVVIRMKKLATQAFLALDCSGLSRVDFFWDEAEDELYINEINTMPGFTPFSMYPMLWNEAGVRYAELIDRLIAFGIERHEEKRANALVAEQFND</sequence>
<evidence type="ECO:0000256" key="2">
    <source>
        <dbReference type="ARBA" id="ARBA00003921"/>
    </source>
</evidence>
<comment type="similarity">
    <text evidence="5 22">Belongs to the D-alanine--D-alanine ligase family.</text>
</comment>
<dbReference type="Gene3D" id="3.30.470.20">
    <property type="entry name" value="ATP-grasp fold, B domain"/>
    <property type="match status" value="1"/>
</dbReference>
<proteinExistence type="inferred from homology"/>
<dbReference type="NCBIfam" id="NF002528">
    <property type="entry name" value="PRK01966.1-4"/>
    <property type="match status" value="1"/>
</dbReference>
<dbReference type="SUPFAM" id="SSF52440">
    <property type="entry name" value="PreATP-grasp domain"/>
    <property type="match status" value="1"/>
</dbReference>
<comment type="cofactor">
    <cofactor evidence="1">
        <name>Mn(2+)</name>
        <dbReference type="ChEBI" id="CHEBI:29035"/>
    </cofactor>
</comment>
<dbReference type="PROSITE" id="PS50975">
    <property type="entry name" value="ATP_GRASP"/>
    <property type="match status" value="1"/>
</dbReference>
<keyword evidence="7 22" id="KW-0963">Cytoplasm</keyword>
<keyword evidence="11 26" id="KW-0067">ATP-binding</keyword>
<dbReference type="PANTHER" id="PTHR23132:SF25">
    <property type="entry name" value="D-ALANINE--D-ALANINE LIGASE A"/>
    <property type="match status" value="1"/>
</dbReference>
<comment type="pathway">
    <text evidence="4 22">Cell wall biogenesis; peptidoglycan biosynthesis.</text>
</comment>
<evidence type="ECO:0000256" key="4">
    <source>
        <dbReference type="ARBA" id="ARBA00004752"/>
    </source>
</evidence>